<name>K1KLH4_9BACL</name>
<gene>
    <name evidence="2" type="ORF">B857_03976</name>
</gene>
<dbReference type="Proteomes" id="UP000004738">
    <property type="component" value="Unassembled WGS sequence"/>
</dbReference>
<evidence type="ECO:0000313" key="2">
    <source>
        <dbReference type="EMBL" id="EKB43266.1"/>
    </source>
</evidence>
<dbReference type="Pfam" id="PF18962">
    <property type="entry name" value="Por_Secre_tail"/>
    <property type="match status" value="1"/>
</dbReference>
<protein>
    <submittedName>
        <fullName evidence="2">Por secretion system C-terminal sorting domain protein</fullName>
    </submittedName>
</protein>
<reference evidence="2 3" key="1">
    <citation type="journal article" date="2012" name="J. Bacteriol.">
        <title>Draft Genome Sequence of Bacillus isronensis Strain B3W22, Isolated from the Upper Atmosphere.</title>
        <authorList>
            <person name="Shivaji S."/>
            <person name="Ara S."/>
            <person name="Singh S.K."/>
            <person name="Bandi S."/>
            <person name="Singh A."/>
            <person name="Pinnaka A.K."/>
        </authorList>
    </citation>
    <scope>NUCLEOTIDE SEQUENCE [LARGE SCALE GENOMIC DNA]</scope>
    <source>
        <strain evidence="2 3">B3W22</strain>
    </source>
</reference>
<proteinExistence type="predicted"/>
<dbReference type="InterPro" id="IPR026444">
    <property type="entry name" value="Secre_tail"/>
</dbReference>
<evidence type="ECO:0000259" key="1">
    <source>
        <dbReference type="Pfam" id="PF18962"/>
    </source>
</evidence>
<keyword evidence="3" id="KW-1185">Reference proteome</keyword>
<dbReference type="NCBIfam" id="TIGR04183">
    <property type="entry name" value="Por_Secre_tail"/>
    <property type="match status" value="1"/>
</dbReference>
<accession>K1KLH4</accession>
<dbReference type="AlphaFoldDB" id="K1KLH4"/>
<comment type="caution">
    <text evidence="2">The sequence shown here is derived from an EMBL/GenBank/DDBJ whole genome shotgun (WGS) entry which is preliminary data.</text>
</comment>
<dbReference type="EMBL" id="AMCK01000159">
    <property type="protein sequence ID" value="EKB43266.1"/>
    <property type="molecule type" value="Genomic_DNA"/>
</dbReference>
<feature type="domain" description="Secretion system C-terminal sorting" evidence="1">
    <location>
        <begin position="12"/>
        <end position="87"/>
    </location>
</feature>
<organism evidence="2 3">
    <name type="scientific">Solibacillus isronensis B3W22</name>
    <dbReference type="NCBI Taxonomy" id="1224748"/>
    <lineage>
        <taxon>Bacteria</taxon>
        <taxon>Bacillati</taxon>
        <taxon>Bacillota</taxon>
        <taxon>Bacilli</taxon>
        <taxon>Bacillales</taxon>
        <taxon>Caryophanaceae</taxon>
        <taxon>Solibacillus</taxon>
    </lineage>
</organism>
<sequence>MLSLKKDKMVAYPVPFSNKLTLEFYIEQEGNFQVNLYDMGGKLVKQLKTGTSLAGEMQRVEVNGLGLHDGMYLVSVMSGKEKQTIRIIKKE</sequence>
<evidence type="ECO:0000313" key="3">
    <source>
        <dbReference type="Proteomes" id="UP000004738"/>
    </source>
</evidence>